<dbReference type="AlphaFoldDB" id="A0AAE3XLN2"/>
<dbReference type="RefSeq" id="WP_309937734.1">
    <property type="nucleotide sequence ID" value="NZ_AP025305.1"/>
</dbReference>
<comment type="caution">
    <text evidence="1">The sequence shown here is derived from an EMBL/GenBank/DDBJ whole genome shotgun (WGS) entry which is preliminary data.</text>
</comment>
<evidence type="ECO:0000313" key="2">
    <source>
        <dbReference type="Proteomes" id="UP001185092"/>
    </source>
</evidence>
<dbReference type="Proteomes" id="UP001185092">
    <property type="component" value="Unassembled WGS sequence"/>
</dbReference>
<protein>
    <recommendedName>
        <fullName evidence="3">Lipoprotein</fullName>
    </recommendedName>
</protein>
<reference evidence="1" key="1">
    <citation type="submission" date="2023-07" db="EMBL/GenBank/DDBJ databases">
        <title>Genomic Encyclopedia of Type Strains, Phase IV (KMG-IV): sequencing the most valuable type-strain genomes for metagenomic binning, comparative biology and taxonomic classification.</title>
        <authorList>
            <person name="Goeker M."/>
        </authorList>
    </citation>
    <scope>NUCLEOTIDE SEQUENCE</scope>
    <source>
        <strain evidence="1">DSM 26174</strain>
    </source>
</reference>
<keyword evidence="2" id="KW-1185">Reference proteome</keyword>
<organism evidence="1 2">
    <name type="scientific">Aureibacter tunicatorum</name>
    <dbReference type="NCBI Taxonomy" id="866807"/>
    <lineage>
        <taxon>Bacteria</taxon>
        <taxon>Pseudomonadati</taxon>
        <taxon>Bacteroidota</taxon>
        <taxon>Cytophagia</taxon>
        <taxon>Cytophagales</taxon>
        <taxon>Persicobacteraceae</taxon>
        <taxon>Aureibacter</taxon>
    </lineage>
</organism>
<dbReference type="PROSITE" id="PS51257">
    <property type="entry name" value="PROKAR_LIPOPROTEIN"/>
    <property type="match status" value="1"/>
</dbReference>
<accession>A0AAE3XLN2</accession>
<gene>
    <name evidence="1" type="ORF">HNQ88_001235</name>
</gene>
<evidence type="ECO:0008006" key="3">
    <source>
        <dbReference type="Google" id="ProtNLM"/>
    </source>
</evidence>
<evidence type="ECO:0000313" key="1">
    <source>
        <dbReference type="EMBL" id="MDR6238259.1"/>
    </source>
</evidence>
<name>A0AAE3XLN2_9BACT</name>
<sequence length="295" mass="32245">MSMNLSKPLSVLIILLSFFSCKSDENLESSLDAKPKLVVKLLVDPDQRRLGNLGTLVDVPEGHAAQSPTFNAISAHYLELAPNANTLLGAGEVLYHAPETAKGGENAIEFSKSEVVYPGEVWLEIPLENIPAGSYEWVRLSLSYQNYDIVFHYNGKPFDGTLASFVGFNQYIESFNLGDESVSVNENKKQGFWGFKSMAGVVTGQVPEGAITVPNPIFNTSPIPAGSCVVTGSFETPLKLTGNETEDIVMNLSLSINKSFEWVDNNNNGLWDVDEDAEERIVDMGVRGLVPSYIF</sequence>
<dbReference type="EMBL" id="JAVDQD010000001">
    <property type="protein sequence ID" value="MDR6238259.1"/>
    <property type="molecule type" value="Genomic_DNA"/>
</dbReference>
<proteinExistence type="predicted"/>